<dbReference type="Proteomes" id="UP000569329">
    <property type="component" value="Unassembled WGS sequence"/>
</dbReference>
<keyword evidence="4" id="KW-1185">Reference proteome</keyword>
<evidence type="ECO:0000259" key="2">
    <source>
        <dbReference type="Pfam" id="PF13193"/>
    </source>
</evidence>
<dbReference type="SUPFAM" id="SSF56801">
    <property type="entry name" value="Acetyl-CoA synthetase-like"/>
    <property type="match status" value="1"/>
</dbReference>
<dbReference type="Pfam" id="PF13193">
    <property type="entry name" value="AMP-binding_C"/>
    <property type="match status" value="1"/>
</dbReference>
<dbReference type="InterPro" id="IPR045851">
    <property type="entry name" value="AMP-bd_C_sf"/>
</dbReference>
<evidence type="ECO:0000259" key="1">
    <source>
        <dbReference type="Pfam" id="PF00501"/>
    </source>
</evidence>
<reference evidence="3 4" key="1">
    <citation type="submission" date="2020-07" db="EMBL/GenBank/DDBJ databases">
        <title>Sequencing the genomes of 1000 actinobacteria strains.</title>
        <authorList>
            <person name="Klenk H.-P."/>
        </authorList>
    </citation>
    <scope>NUCLEOTIDE SEQUENCE [LARGE SCALE GENOMIC DNA]</scope>
    <source>
        <strain evidence="3 4">DSM 45975</strain>
    </source>
</reference>
<gene>
    <name evidence="3" type="ORF">FHX42_003216</name>
</gene>
<dbReference type="EC" id="6.2.1.3" evidence="3"/>
<dbReference type="InterPro" id="IPR020845">
    <property type="entry name" value="AMP-binding_CS"/>
</dbReference>
<proteinExistence type="predicted"/>
<dbReference type="InterPro" id="IPR000873">
    <property type="entry name" value="AMP-dep_synth/lig_dom"/>
</dbReference>
<feature type="domain" description="AMP-binding enzyme C-terminal" evidence="2">
    <location>
        <begin position="425"/>
        <end position="505"/>
    </location>
</feature>
<dbReference type="PANTHER" id="PTHR43767:SF12">
    <property type="entry name" value="AMP-DEPENDENT SYNTHETASE AND LIGASE"/>
    <property type="match status" value="1"/>
</dbReference>
<dbReference type="EMBL" id="JACGWZ010000004">
    <property type="protein sequence ID" value="MBA8825850.1"/>
    <property type="molecule type" value="Genomic_DNA"/>
</dbReference>
<dbReference type="AlphaFoldDB" id="A0A839DYA7"/>
<dbReference type="PANTHER" id="PTHR43767">
    <property type="entry name" value="LONG-CHAIN-FATTY-ACID--COA LIGASE"/>
    <property type="match status" value="1"/>
</dbReference>
<dbReference type="CDD" id="cd05936">
    <property type="entry name" value="FC-FACS_FadD_like"/>
    <property type="match status" value="1"/>
</dbReference>
<dbReference type="PROSITE" id="PS00455">
    <property type="entry name" value="AMP_BINDING"/>
    <property type="match status" value="1"/>
</dbReference>
<evidence type="ECO:0000313" key="4">
    <source>
        <dbReference type="Proteomes" id="UP000569329"/>
    </source>
</evidence>
<dbReference type="GO" id="GO:0004467">
    <property type="term" value="F:long-chain fatty acid-CoA ligase activity"/>
    <property type="evidence" value="ECO:0007669"/>
    <property type="project" value="UniProtKB-EC"/>
</dbReference>
<sequence length="522" mass="56375">MTQADMTLSLASVLAEPARRHPSRTAVVEGDQHVTYAELWQQVREHAAVLRERGVEAGDRVALVAPNVIDFVRSYYAVQTLGAVVVPVPLLLVPDEAAHLIHDSGAKLVVGHTSQLELARGCAQRTGVPLITVGESAGEEPSLTALATSAEPLSTFVTRGAADPAVVFYTSGTTGPPKGAVLTQLNLVMNATVNAFDANDTRPEDRVLGCLPLFHVFGQTVSLNTTFRASATLVLQPRFDPGEALDLVREHEITQINGVPTMYIRMLEAAPAGIDLPSLRLCVSGGAAMPVAVLERFNERFGAQILEGYGLSETSPTATVNQPVHGVRPGTVGHPLWGIDVEVADADHDDRVELLPVGETGEVVVRGHNVFAGYLGNPEATATALVDGWFRTGDIGCKDSEGFLSIVDRKKDLIIRNGYNVYPREVEELLVRHPRVAQVAVIGVPDEHRGEEICAVVVPEAAEDRQVDDELAEAIIGWTAERTARHKYPRRVVFVDELPLGPSHKVLKRELRDRVAQSSPNR</sequence>
<protein>
    <submittedName>
        <fullName evidence="3">Long-chain acyl-CoA synthetase</fullName>
        <ecNumber evidence="3">6.2.1.3</ecNumber>
    </submittedName>
</protein>
<dbReference type="Gene3D" id="3.30.300.30">
    <property type="match status" value="1"/>
</dbReference>
<dbReference type="InterPro" id="IPR025110">
    <property type="entry name" value="AMP-bd_C"/>
</dbReference>
<dbReference type="InterPro" id="IPR050237">
    <property type="entry name" value="ATP-dep_AMP-bd_enzyme"/>
</dbReference>
<keyword evidence="3" id="KW-0436">Ligase</keyword>
<comment type="caution">
    <text evidence="3">The sequence shown here is derived from an EMBL/GenBank/DDBJ whole genome shotgun (WGS) entry which is preliminary data.</text>
</comment>
<feature type="domain" description="AMP-dependent synthetase/ligase" evidence="1">
    <location>
        <begin position="16"/>
        <end position="375"/>
    </location>
</feature>
<name>A0A839DYA7_9PSEU</name>
<evidence type="ECO:0000313" key="3">
    <source>
        <dbReference type="EMBL" id="MBA8825850.1"/>
    </source>
</evidence>
<dbReference type="Pfam" id="PF00501">
    <property type="entry name" value="AMP-binding"/>
    <property type="match status" value="1"/>
</dbReference>
<organism evidence="3 4">
    <name type="scientific">Halosaccharopolyspora lacisalsi</name>
    <dbReference type="NCBI Taxonomy" id="1000566"/>
    <lineage>
        <taxon>Bacteria</taxon>
        <taxon>Bacillati</taxon>
        <taxon>Actinomycetota</taxon>
        <taxon>Actinomycetes</taxon>
        <taxon>Pseudonocardiales</taxon>
        <taxon>Pseudonocardiaceae</taxon>
        <taxon>Halosaccharopolyspora</taxon>
    </lineage>
</organism>
<dbReference type="RefSeq" id="WP_235987365.1">
    <property type="nucleotide sequence ID" value="NZ_JACGWZ010000004.1"/>
</dbReference>
<dbReference type="InterPro" id="IPR042099">
    <property type="entry name" value="ANL_N_sf"/>
</dbReference>
<dbReference type="Gene3D" id="3.40.50.12780">
    <property type="entry name" value="N-terminal domain of ligase-like"/>
    <property type="match status" value="1"/>
</dbReference>
<accession>A0A839DYA7</accession>